<dbReference type="Proteomes" id="UP000001568">
    <property type="component" value="Chromosome 3"/>
</dbReference>
<dbReference type="Gramene" id="ABO95062">
    <property type="protein sequence ID" value="ABO95062"/>
    <property type="gene ID" value="OSTLU_14782"/>
</dbReference>
<dbReference type="InterPro" id="IPR036873">
    <property type="entry name" value="Rhodanese-like_dom_sf"/>
</dbReference>
<dbReference type="GO" id="GO:0043828">
    <property type="term" value="F:tRNA 2-selenouridine synthase activity"/>
    <property type="evidence" value="ECO:0007669"/>
    <property type="project" value="InterPro"/>
</dbReference>
<dbReference type="EMBL" id="CP000583">
    <property type="protein sequence ID" value="ABO95062.1"/>
    <property type="molecule type" value="Genomic_DNA"/>
</dbReference>
<dbReference type="InterPro" id="IPR017582">
    <property type="entry name" value="SelU"/>
</dbReference>
<dbReference type="PANTHER" id="PTHR30401">
    <property type="entry name" value="TRNA 2-SELENOURIDINE SYNTHASE"/>
    <property type="match status" value="1"/>
</dbReference>
<dbReference type="SMART" id="SM00450">
    <property type="entry name" value="RHOD"/>
    <property type="match status" value="1"/>
</dbReference>
<dbReference type="InterPro" id="IPR001763">
    <property type="entry name" value="Rhodanese-like_dom"/>
</dbReference>
<evidence type="ECO:0000256" key="1">
    <source>
        <dbReference type="ARBA" id="ARBA00023266"/>
    </source>
</evidence>
<gene>
    <name evidence="3" type="ORF">OSTLU_14782</name>
</gene>
<dbReference type="Gene3D" id="3.40.250.10">
    <property type="entry name" value="Rhodanese-like domain"/>
    <property type="match status" value="1"/>
</dbReference>
<organism evidence="3 4">
    <name type="scientific">Ostreococcus lucimarinus (strain CCE9901)</name>
    <dbReference type="NCBI Taxonomy" id="436017"/>
    <lineage>
        <taxon>Eukaryota</taxon>
        <taxon>Viridiplantae</taxon>
        <taxon>Chlorophyta</taxon>
        <taxon>Mamiellophyceae</taxon>
        <taxon>Mamiellales</taxon>
        <taxon>Bathycoccaceae</taxon>
        <taxon>Ostreococcus</taxon>
    </lineage>
</organism>
<reference evidence="3 4" key="1">
    <citation type="journal article" date="2007" name="Proc. Natl. Acad. Sci. U.S.A.">
        <title>The tiny eukaryote Ostreococcus provides genomic insights into the paradox of plankton speciation.</title>
        <authorList>
            <person name="Palenik B."/>
            <person name="Grimwood J."/>
            <person name="Aerts A."/>
            <person name="Rouze P."/>
            <person name="Salamov A."/>
            <person name="Putnam N."/>
            <person name="Dupont C."/>
            <person name="Jorgensen R."/>
            <person name="Derelle E."/>
            <person name="Rombauts S."/>
            <person name="Zhou K."/>
            <person name="Otillar R."/>
            <person name="Merchant S.S."/>
            <person name="Podell S."/>
            <person name="Gaasterland T."/>
            <person name="Napoli C."/>
            <person name="Gendler K."/>
            <person name="Manuell A."/>
            <person name="Tai V."/>
            <person name="Vallon O."/>
            <person name="Piganeau G."/>
            <person name="Jancek S."/>
            <person name="Heijde M."/>
            <person name="Jabbari K."/>
            <person name="Bowler C."/>
            <person name="Lohr M."/>
            <person name="Robbens S."/>
            <person name="Werner G."/>
            <person name="Dubchak I."/>
            <person name="Pazour G.J."/>
            <person name="Ren Q."/>
            <person name="Paulsen I."/>
            <person name="Delwiche C."/>
            <person name="Schmutz J."/>
            <person name="Rokhsar D."/>
            <person name="Van de Peer Y."/>
            <person name="Moreau H."/>
            <person name="Grigoriev I.V."/>
        </authorList>
    </citation>
    <scope>NUCLEOTIDE SEQUENCE [LARGE SCALE GENOMIC DNA]</scope>
    <source>
        <strain evidence="3 4">CCE9901</strain>
    </source>
</reference>
<dbReference type="NCBIfam" id="TIGR03167">
    <property type="entry name" value="tRNA_sel_U_synt"/>
    <property type="match status" value="1"/>
</dbReference>
<evidence type="ECO:0000313" key="3">
    <source>
        <dbReference type="EMBL" id="ABO95062.1"/>
    </source>
</evidence>
<dbReference type="KEGG" id="olu:OSTLU_14782"/>
<dbReference type="InterPro" id="IPR058840">
    <property type="entry name" value="AAA_SelU"/>
</dbReference>
<sequence length="342" mass="37226">MERFAALATAPSAVPRAAVEAVVDAGARAALVDVRSPGEHARGRAPRAINAPLFDDDERAAVGTAYKTRGRGEALVLGMAAAAPRLEAIVERAKRAVETVATTRGNGDGEDDGEIDVYVMCFRGGMRSSCVGWLLKERLRGARVHVVEGGYKAFRRWALERCGPTRGLPAPRVCVVGGRTGVGKTRALLALRAKGEQIIDLEGLANHAGSAFGWVGREPQPTSEHYSNLVACEWHALDASRWVFIEDEGPHVGRCSVDPLLFERMRNAPLVLRMVAPRELVKRLGGDRVRDIREKLEAGDFTAVAEGLLEYYDDVRFHVDLVHAVRLIGVPNLHQVIIRATH</sequence>
<dbReference type="PANTHER" id="PTHR30401:SF0">
    <property type="entry name" value="TRNA 2-SELENOURIDINE SYNTHASE"/>
    <property type="match status" value="1"/>
</dbReference>
<dbReference type="Pfam" id="PF26341">
    <property type="entry name" value="AAA_SelU"/>
    <property type="match status" value="1"/>
</dbReference>
<dbReference type="RefSeq" id="XP_001416769.1">
    <property type="nucleotide sequence ID" value="XM_001416732.1"/>
</dbReference>
<accession>A4RV25</accession>
<keyword evidence="1" id="KW-0711">Selenium</keyword>
<evidence type="ECO:0000259" key="2">
    <source>
        <dbReference type="PROSITE" id="PS50206"/>
    </source>
</evidence>
<dbReference type="HOGENOM" id="CLU_043456_0_0_1"/>
<dbReference type="OrthoDB" id="566238at2759"/>
<evidence type="ECO:0000313" key="4">
    <source>
        <dbReference type="Proteomes" id="UP000001568"/>
    </source>
</evidence>
<proteinExistence type="predicted"/>
<name>A4RV25_OSTLU</name>
<dbReference type="Pfam" id="PF00581">
    <property type="entry name" value="Rhodanese"/>
    <property type="match status" value="1"/>
</dbReference>
<dbReference type="PROSITE" id="PS50206">
    <property type="entry name" value="RHODANESE_3"/>
    <property type="match status" value="1"/>
</dbReference>
<feature type="domain" description="Rhodanese" evidence="2">
    <location>
        <begin position="25"/>
        <end position="163"/>
    </location>
</feature>
<dbReference type="GO" id="GO:0002098">
    <property type="term" value="P:tRNA wobble uridine modification"/>
    <property type="evidence" value="ECO:0007669"/>
    <property type="project" value="InterPro"/>
</dbReference>
<dbReference type="eggNOG" id="ENOG502S2UR">
    <property type="taxonomic scope" value="Eukaryota"/>
</dbReference>
<keyword evidence="4" id="KW-1185">Reference proteome</keyword>
<dbReference type="SUPFAM" id="SSF52821">
    <property type="entry name" value="Rhodanese/Cell cycle control phosphatase"/>
    <property type="match status" value="1"/>
</dbReference>
<protein>
    <recommendedName>
        <fullName evidence="2">Rhodanese domain-containing protein</fullName>
    </recommendedName>
</protein>
<dbReference type="GeneID" id="5000917"/>
<dbReference type="AlphaFoldDB" id="A4RV25"/>